<dbReference type="Gene3D" id="2.170.130.10">
    <property type="entry name" value="TonB-dependent receptor, plug domain"/>
    <property type="match status" value="1"/>
</dbReference>
<dbReference type="GO" id="GO:0044718">
    <property type="term" value="P:siderophore transmembrane transport"/>
    <property type="evidence" value="ECO:0007669"/>
    <property type="project" value="TreeGrafter"/>
</dbReference>
<dbReference type="GO" id="GO:0009279">
    <property type="term" value="C:cell outer membrane"/>
    <property type="evidence" value="ECO:0007669"/>
    <property type="project" value="UniProtKB-SubCell"/>
</dbReference>
<organism evidence="8">
    <name type="scientific">Ignavibacterium album</name>
    <dbReference type="NCBI Taxonomy" id="591197"/>
    <lineage>
        <taxon>Bacteria</taxon>
        <taxon>Pseudomonadati</taxon>
        <taxon>Ignavibacteriota</taxon>
        <taxon>Ignavibacteria</taxon>
        <taxon>Ignavibacteriales</taxon>
        <taxon>Ignavibacteriaceae</taxon>
        <taxon>Ignavibacterium</taxon>
    </lineage>
</organism>
<gene>
    <name evidence="8" type="ORF">ENS31_04135</name>
</gene>
<dbReference type="Pfam" id="PF25183">
    <property type="entry name" value="OMP_b-brl_4"/>
    <property type="match status" value="1"/>
</dbReference>
<keyword evidence="6" id="KW-0998">Cell outer membrane</keyword>
<evidence type="ECO:0000256" key="6">
    <source>
        <dbReference type="ARBA" id="ARBA00023237"/>
    </source>
</evidence>
<keyword evidence="3" id="KW-1134">Transmembrane beta strand</keyword>
<keyword evidence="8" id="KW-0675">Receptor</keyword>
<dbReference type="InterPro" id="IPR039426">
    <property type="entry name" value="TonB-dep_rcpt-like"/>
</dbReference>
<keyword evidence="2" id="KW-0813">Transport</keyword>
<feature type="domain" description="TonB-dependent transporter Oar-like beta-barrel" evidence="7">
    <location>
        <begin position="241"/>
        <end position="1027"/>
    </location>
</feature>
<dbReference type="InterPro" id="IPR036942">
    <property type="entry name" value="Beta-barrel_TonB_sf"/>
</dbReference>
<evidence type="ECO:0000256" key="1">
    <source>
        <dbReference type="ARBA" id="ARBA00004571"/>
    </source>
</evidence>
<dbReference type="GO" id="GO:0015344">
    <property type="term" value="F:siderophore uptake transmembrane transporter activity"/>
    <property type="evidence" value="ECO:0007669"/>
    <property type="project" value="TreeGrafter"/>
</dbReference>
<dbReference type="InterPro" id="IPR008969">
    <property type="entry name" value="CarboxyPept-like_regulatory"/>
</dbReference>
<keyword evidence="5" id="KW-0472">Membrane</keyword>
<sequence>MRKLQLLLSIVFLVAAVGFFQNAYSQVVTTSSMYGTVTDDKGEALPGANIIAIHVPSGTQYGTSTRADGKFNITGMRVGGPYKVTVSFVGYNSQSIENLYLELGQNLKVDFKLSESAIQLGDITVVAERDAIIRSDRTGTSTTVRKESIETLPTVSRRIEDLTRLTPQVGRNMTFAGMDNRFNNITIDGSYFNNSFGLAGLPGDRTGVAPISLDAIEQIQVNISPFDVRNGNFVGAGVNTVTKSGTNEYSASVYYNFRNNTFVGKNAGDVEFKSGTFKFGQYGMRLGAPLVQNKLFLFVNFEDDKLTQPGTTYRANLGGEPVGGNITRVLASDLDALSNYLKTNFNYDPGPYQDYDFETPSTRFLMKLDYNIDNKNKVSLRYTHLDSFTDVLLSNSSSLGFGTRRSTTQALNFANSNYKILENIRSIVGEWNSILADNMSNNFIVGYTYNDESREAKGKFFPFVDILQGGSVYTSFGFEPFTPNNELRYKSYQLQNNLSVYLGEHNLTFGISAERYESENVFFPGSQSVYVYNSLADFYTDANGYLADPNRTTSPVTLRRFQVRWSNIPGLEKPVQPLKVWYTGAYAQDQWQILENLNVIAGLRIDVPFFENTGYHNPEVDTMNFKDENGNIVNYRTDKMPDANILFSPRIGFNFDVFGNKMTQLRGGTGIFTGKPAYVWISNQIGNNGILTGFERLDNTTIRPFNPDPNRYKPTNVTGAPAATYELALTDPNFKFPQLWRSNLGIDQKLPFLDLVASVEGLYSRDVNGIYYINANQADPNGALAGADNRPRWTTTAARKIYQKVDNAIVLKNQNEGYYWSVSAALEKPFSDNWYFKAGYNYGEAKNTIDPGSIAFGSWNNNQHAGNPNNPGLGFSANSPGHRVFGTLSYKFDYFNFGSTTITLFGEAYTQGNASYTYAGDLNGDGGTSNDLIYIPKDASEMYFEQYTDGGTTFTVADQQAAWNAFIEQDEYLSKHRGEYAERGAVFMPMVFRADLSVIQEFYGEFIGKKNSLQVRVDILNVTNLLNKNWGVGDNFVTTQPLIFRSIDTEGKPVYRLRSVGGKLIDKTFEPSASIFDVYRIQLGVRYNFN</sequence>
<dbReference type="AlphaFoldDB" id="A0A7V3E6X8"/>
<dbReference type="SUPFAM" id="SSF49464">
    <property type="entry name" value="Carboxypeptidase regulatory domain-like"/>
    <property type="match status" value="1"/>
</dbReference>
<name>A0A7V3E6X8_9BACT</name>
<comment type="caution">
    <text evidence="8">The sequence shown here is derived from an EMBL/GenBank/DDBJ whole genome shotgun (WGS) entry which is preliminary data.</text>
</comment>
<evidence type="ECO:0000313" key="8">
    <source>
        <dbReference type="EMBL" id="HFI90708.1"/>
    </source>
</evidence>
<protein>
    <submittedName>
        <fullName evidence="8">TonB-dependent receptor</fullName>
    </submittedName>
</protein>
<dbReference type="InterPro" id="IPR037066">
    <property type="entry name" value="Plug_dom_sf"/>
</dbReference>
<evidence type="ECO:0000259" key="7">
    <source>
        <dbReference type="Pfam" id="PF25183"/>
    </source>
</evidence>
<keyword evidence="4" id="KW-0812">Transmembrane</keyword>
<proteinExistence type="predicted"/>
<dbReference type="EMBL" id="DSUJ01000008">
    <property type="protein sequence ID" value="HFI90708.1"/>
    <property type="molecule type" value="Genomic_DNA"/>
</dbReference>
<accession>A0A7V3E6X8</accession>
<evidence type="ECO:0000256" key="5">
    <source>
        <dbReference type="ARBA" id="ARBA00023136"/>
    </source>
</evidence>
<dbReference type="PANTHER" id="PTHR30069">
    <property type="entry name" value="TONB-DEPENDENT OUTER MEMBRANE RECEPTOR"/>
    <property type="match status" value="1"/>
</dbReference>
<dbReference type="InterPro" id="IPR057601">
    <property type="entry name" value="Oar-like_b-barrel"/>
</dbReference>
<dbReference type="Gene3D" id="2.60.40.1120">
    <property type="entry name" value="Carboxypeptidase-like, regulatory domain"/>
    <property type="match status" value="1"/>
</dbReference>
<evidence type="ECO:0000256" key="2">
    <source>
        <dbReference type="ARBA" id="ARBA00022448"/>
    </source>
</evidence>
<evidence type="ECO:0000256" key="3">
    <source>
        <dbReference type="ARBA" id="ARBA00022452"/>
    </source>
</evidence>
<comment type="subcellular location">
    <subcellularLocation>
        <location evidence="1">Cell outer membrane</location>
        <topology evidence="1">Multi-pass membrane protein</topology>
    </subcellularLocation>
</comment>
<dbReference type="SUPFAM" id="SSF56935">
    <property type="entry name" value="Porins"/>
    <property type="match status" value="1"/>
</dbReference>
<dbReference type="PANTHER" id="PTHR30069:SF46">
    <property type="entry name" value="OAR PROTEIN"/>
    <property type="match status" value="1"/>
</dbReference>
<dbReference type="Gene3D" id="2.40.170.20">
    <property type="entry name" value="TonB-dependent receptor, beta-barrel domain"/>
    <property type="match status" value="1"/>
</dbReference>
<reference evidence="8" key="1">
    <citation type="journal article" date="2020" name="mSystems">
        <title>Genome- and Community-Level Interaction Insights into Carbon Utilization and Element Cycling Functions of Hydrothermarchaeota in Hydrothermal Sediment.</title>
        <authorList>
            <person name="Zhou Z."/>
            <person name="Liu Y."/>
            <person name="Xu W."/>
            <person name="Pan J."/>
            <person name="Luo Z.H."/>
            <person name="Li M."/>
        </authorList>
    </citation>
    <scope>NUCLEOTIDE SEQUENCE [LARGE SCALE GENOMIC DNA]</scope>
    <source>
        <strain evidence="8">SpSt-479</strain>
    </source>
</reference>
<evidence type="ECO:0000256" key="4">
    <source>
        <dbReference type="ARBA" id="ARBA00022692"/>
    </source>
</evidence>
<dbReference type="Pfam" id="PF13620">
    <property type="entry name" value="CarboxypepD_reg"/>
    <property type="match status" value="1"/>
</dbReference>